<dbReference type="Gene3D" id="3.30.870.10">
    <property type="entry name" value="Endonuclease Chain A"/>
    <property type="match status" value="1"/>
</dbReference>
<proteinExistence type="predicted"/>
<sequence>MLIIGASAHLYEKFFAIPSNEQQKEISFARVNHNKYMVTDRIAYVGFSFAFIGRKDSWSILQYCTKTLIIIIGTSNWVGDYFLTTAGVGVALISPELVNSLNAVFLRDWNSQYAHDF</sequence>
<keyword evidence="1" id="KW-1185">Reference proteome</keyword>
<dbReference type="WBParaSite" id="PEQ_0000505101-mRNA-1">
    <property type="protein sequence ID" value="PEQ_0000505101-mRNA-1"/>
    <property type="gene ID" value="PEQ_0000505101"/>
</dbReference>
<organism evidence="1 2">
    <name type="scientific">Parascaris equorum</name>
    <name type="common">Equine roundworm</name>
    <dbReference type="NCBI Taxonomy" id="6256"/>
    <lineage>
        <taxon>Eukaryota</taxon>
        <taxon>Metazoa</taxon>
        <taxon>Ecdysozoa</taxon>
        <taxon>Nematoda</taxon>
        <taxon>Chromadorea</taxon>
        <taxon>Rhabditida</taxon>
        <taxon>Spirurina</taxon>
        <taxon>Ascaridomorpha</taxon>
        <taxon>Ascaridoidea</taxon>
        <taxon>Ascarididae</taxon>
        <taxon>Parascaris</taxon>
    </lineage>
</organism>
<dbReference type="AlphaFoldDB" id="A0A914REJ2"/>
<accession>A0A914REJ2</accession>
<dbReference type="InterPro" id="IPR050874">
    <property type="entry name" value="Diverse_PLD-related"/>
</dbReference>
<protein>
    <submittedName>
        <fullName evidence="2">Uncharacterized protein</fullName>
    </submittedName>
</protein>
<dbReference type="PANTHER" id="PTHR10185">
    <property type="entry name" value="PHOSPHOLIPASE D - RELATED"/>
    <property type="match status" value="1"/>
</dbReference>
<dbReference type="Proteomes" id="UP000887564">
    <property type="component" value="Unplaced"/>
</dbReference>
<dbReference type="SUPFAM" id="SSF56024">
    <property type="entry name" value="Phospholipase D/nuclease"/>
    <property type="match status" value="1"/>
</dbReference>
<reference evidence="2" key="1">
    <citation type="submission" date="2022-11" db="UniProtKB">
        <authorList>
            <consortium name="WormBaseParasite"/>
        </authorList>
    </citation>
    <scope>IDENTIFICATION</scope>
</reference>
<name>A0A914REJ2_PAREQ</name>
<dbReference type="PANTHER" id="PTHR10185:SF17">
    <property type="entry name" value="GM01519P-RELATED"/>
    <property type="match status" value="1"/>
</dbReference>
<evidence type="ECO:0000313" key="1">
    <source>
        <dbReference type="Proteomes" id="UP000887564"/>
    </source>
</evidence>
<evidence type="ECO:0000313" key="2">
    <source>
        <dbReference type="WBParaSite" id="PEQ_0000505101-mRNA-1"/>
    </source>
</evidence>